<dbReference type="AlphaFoldDB" id="Q65U15"/>
<evidence type="ECO:0000313" key="1">
    <source>
        <dbReference type="EMBL" id="AAU37545.1"/>
    </source>
</evidence>
<gene>
    <name evidence="1" type="ordered locus">MS0938</name>
</gene>
<organism evidence="1 2">
    <name type="scientific">Mannheimia succiniciproducens (strain KCTC 0769BP / MBEL55E)</name>
    <dbReference type="NCBI Taxonomy" id="221988"/>
    <lineage>
        <taxon>Bacteria</taxon>
        <taxon>Pseudomonadati</taxon>
        <taxon>Pseudomonadota</taxon>
        <taxon>Gammaproteobacteria</taxon>
        <taxon>Pasteurellales</taxon>
        <taxon>Pasteurellaceae</taxon>
        <taxon>Basfia</taxon>
    </lineage>
</organism>
<sequence length="34" mass="3939">MAKTRGSARDSIKIYTEKCGENSLIFYRTLDEKI</sequence>
<evidence type="ECO:0000313" key="2">
    <source>
        <dbReference type="Proteomes" id="UP000000607"/>
    </source>
</evidence>
<proteinExistence type="predicted"/>
<dbReference type="Proteomes" id="UP000000607">
    <property type="component" value="Chromosome"/>
</dbReference>
<dbReference type="HOGENOM" id="CLU_3374510_0_0_6"/>
<keyword evidence="2" id="KW-1185">Reference proteome</keyword>
<name>Q65U15_MANSM</name>
<protein>
    <submittedName>
        <fullName evidence="1">Uncharacterized protein</fullName>
    </submittedName>
</protein>
<dbReference type="KEGG" id="msu:MS0938"/>
<dbReference type="EMBL" id="AE016827">
    <property type="protein sequence ID" value="AAU37545.1"/>
    <property type="molecule type" value="Genomic_DNA"/>
</dbReference>
<accession>Q65U15</accession>
<reference evidence="1 2" key="1">
    <citation type="journal article" date="2004" name="Nat. Biotechnol.">
        <title>The genome sequence of the capnophilic rumen bacterium Mannheimia succiniciproducens.</title>
        <authorList>
            <person name="Hong S.H."/>
            <person name="Kim J.S."/>
            <person name="Lee S.Y."/>
            <person name="In Y.H."/>
            <person name="Choi S.S."/>
            <person name="Rih J.-K."/>
            <person name="Kim C.H."/>
            <person name="Jeong H."/>
            <person name="Hur C.G."/>
            <person name="Kim J.J."/>
        </authorList>
    </citation>
    <scope>NUCLEOTIDE SEQUENCE [LARGE SCALE GENOMIC DNA]</scope>
    <source>
        <strain evidence="2">KCTC 0769BP / MBEL55E</strain>
    </source>
</reference>